<protein>
    <submittedName>
        <fullName evidence="2">DUF5688 family protein</fullName>
    </submittedName>
</protein>
<name>A0ABV1DRW2_9FIRM</name>
<keyword evidence="3" id="KW-1185">Reference proteome</keyword>
<dbReference type="RefSeq" id="WP_349064607.1">
    <property type="nucleotide sequence ID" value="NZ_JBBMFP010000020.1"/>
</dbReference>
<sequence>MKYQKFKSYVEEHIKDYLPETYQDAVVSVQTVKKNNSQELDGLNIQLAEENTTPIIYLNHYYEDYQNGRVIGDILEEIAQCRETYRVKEHFPIENLFDFEKNRERIIFQAVGREANQELLSNAPHHVEQDMALIYKILLDKEKGGMASITIDHALLERMGVDEETLYQTAMENTVREFPMTFFAMDDVVREMLEQDLFGFSLATLEDAEMKDFLQEIFQEQTGFPKEQSPFYILTNEQKMEGAGVLFYPGVQELVAEKMNGDYFVLPSSVHEVLIVPDDGNMNFEELRTMVNEVNQTEVHPAEVLTGQVYSYDSARGCLMLAEERSAQKQRERQGEKKGILEKLNEKKNAVQKSEPGMQKLSPEPAL</sequence>
<feature type="region of interest" description="Disordered" evidence="1">
    <location>
        <begin position="325"/>
        <end position="367"/>
    </location>
</feature>
<reference evidence="2 3" key="1">
    <citation type="submission" date="2024-03" db="EMBL/GenBank/DDBJ databases">
        <title>Human intestinal bacterial collection.</title>
        <authorList>
            <person name="Pauvert C."/>
            <person name="Hitch T.C.A."/>
            <person name="Clavel T."/>
        </authorList>
    </citation>
    <scope>NUCLEOTIDE SEQUENCE [LARGE SCALE GENOMIC DNA]</scope>
    <source>
        <strain evidence="2 3">CLA-SR-H028</strain>
    </source>
</reference>
<evidence type="ECO:0000313" key="3">
    <source>
        <dbReference type="Proteomes" id="UP001457898"/>
    </source>
</evidence>
<accession>A0ABV1DRW2</accession>
<dbReference type="EMBL" id="JBBMFP010000020">
    <property type="protein sequence ID" value="MEQ2433120.1"/>
    <property type="molecule type" value="Genomic_DNA"/>
</dbReference>
<gene>
    <name evidence="2" type="ORF">WMO65_19185</name>
</gene>
<dbReference type="Pfam" id="PF18941">
    <property type="entry name" value="DUF5688"/>
    <property type="match status" value="1"/>
</dbReference>
<comment type="caution">
    <text evidence="2">The sequence shown here is derived from an EMBL/GenBank/DDBJ whole genome shotgun (WGS) entry which is preliminary data.</text>
</comment>
<feature type="compositionally biased region" description="Basic and acidic residues" evidence="1">
    <location>
        <begin position="325"/>
        <end position="349"/>
    </location>
</feature>
<organism evidence="2 3">
    <name type="scientific">Blautia caccae</name>
    <dbReference type="NCBI Taxonomy" id="3133175"/>
    <lineage>
        <taxon>Bacteria</taxon>
        <taxon>Bacillati</taxon>
        <taxon>Bacillota</taxon>
        <taxon>Clostridia</taxon>
        <taxon>Lachnospirales</taxon>
        <taxon>Lachnospiraceae</taxon>
        <taxon>Blautia</taxon>
    </lineage>
</organism>
<dbReference type="Proteomes" id="UP001457898">
    <property type="component" value="Unassembled WGS sequence"/>
</dbReference>
<dbReference type="InterPro" id="IPR043743">
    <property type="entry name" value="DUF5688"/>
</dbReference>
<proteinExistence type="predicted"/>
<evidence type="ECO:0000256" key="1">
    <source>
        <dbReference type="SAM" id="MobiDB-lite"/>
    </source>
</evidence>
<evidence type="ECO:0000313" key="2">
    <source>
        <dbReference type="EMBL" id="MEQ2433120.1"/>
    </source>
</evidence>